<dbReference type="EMBL" id="WJBC01000013">
    <property type="protein sequence ID" value="MBC3804769.1"/>
    <property type="molecule type" value="Genomic_DNA"/>
</dbReference>
<protein>
    <recommendedName>
        <fullName evidence="4">DUF5610 domain-containing protein</fullName>
    </recommendedName>
</protein>
<evidence type="ECO:0008006" key="4">
    <source>
        <dbReference type="Google" id="ProtNLM"/>
    </source>
</evidence>
<organism evidence="2 3">
    <name type="scientific">Acetobacterium fimetarium</name>
    <dbReference type="NCBI Taxonomy" id="52691"/>
    <lineage>
        <taxon>Bacteria</taxon>
        <taxon>Bacillati</taxon>
        <taxon>Bacillota</taxon>
        <taxon>Clostridia</taxon>
        <taxon>Eubacteriales</taxon>
        <taxon>Eubacteriaceae</taxon>
        <taxon>Acetobacterium</taxon>
    </lineage>
</organism>
<feature type="compositionally biased region" description="Basic and acidic residues" evidence="1">
    <location>
        <begin position="26"/>
        <end position="42"/>
    </location>
</feature>
<keyword evidence="3" id="KW-1185">Reference proteome</keyword>
<dbReference type="RefSeq" id="WP_186842649.1">
    <property type="nucleotide sequence ID" value="NZ_WJBC01000013.1"/>
</dbReference>
<evidence type="ECO:0000313" key="2">
    <source>
        <dbReference type="EMBL" id="MBC3804769.1"/>
    </source>
</evidence>
<reference evidence="2 3" key="1">
    <citation type="journal article" date="2020" name="mSystems">
        <title>Defining Genomic and Predicted Metabolic Features of the Acetobacterium Genus.</title>
        <authorList>
            <person name="Ross D.E."/>
            <person name="Marshall C.W."/>
            <person name="Gulliver D."/>
            <person name="May H.D."/>
            <person name="Norman R.S."/>
        </authorList>
    </citation>
    <scope>NUCLEOTIDE SEQUENCE [LARGE SCALE GENOMIC DNA]</scope>
    <source>
        <strain evidence="2 3">DSM 8238</strain>
    </source>
</reference>
<comment type="caution">
    <text evidence="2">The sequence shown here is derived from an EMBL/GenBank/DDBJ whole genome shotgun (WGS) entry which is preliminary data.</text>
</comment>
<sequence>MNTNSIDTSKLVAQNLQTKGVSQNADGKEQAPKVKENQAVEARTDTVELGTTSKNDIGTYTIDQKKIDEIKADFTKNTAAFKKMVASMLEKQGSKVNEVLKALSEGKDVSVTVDAETQASAQEAISEDGYFGVNKTAERILDFAKALSGGDKSKIDTLRNAFKEGFEQAKKAFGGELPDISQQTYDKVMKGFDDWSQESDTAE</sequence>
<evidence type="ECO:0000256" key="1">
    <source>
        <dbReference type="SAM" id="MobiDB-lite"/>
    </source>
</evidence>
<accession>A0ABR6WVW4</accession>
<proteinExistence type="predicted"/>
<dbReference type="Proteomes" id="UP000603234">
    <property type="component" value="Unassembled WGS sequence"/>
</dbReference>
<feature type="region of interest" description="Disordered" evidence="1">
    <location>
        <begin position="1"/>
        <end position="42"/>
    </location>
</feature>
<evidence type="ECO:0000313" key="3">
    <source>
        <dbReference type="Proteomes" id="UP000603234"/>
    </source>
</evidence>
<feature type="compositionally biased region" description="Polar residues" evidence="1">
    <location>
        <begin position="1"/>
        <end position="25"/>
    </location>
</feature>
<name>A0ABR6WVW4_9FIRM</name>
<gene>
    <name evidence="2" type="ORF">GH808_10040</name>
</gene>